<evidence type="ECO:0000256" key="5">
    <source>
        <dbReference type="ARBA" id="ARBA00022692"/>
    </source>
</evidence>
<feature type="transmembrane region" description="Helical" evidence="9">
    <location>
        <begin position="292"/>
        <end position="311"/>
    </location>
</feature>
<accession>A0ABX1S5T5</accession>
<evidence type="ECO:0000256" key="4">
    <source>
        <dbReference type="ARBA" id="ARBA00022475"/>
    </source>
</evidence>
<keyword evidence="4" id="KW-1003">Cell membrane</keyword>
<feature type="compositionally biased region" description="Basic and acidic residues" evidence="8">
    <location>
        <begin position="57"/>
        <end position="69"/>
    </location>
</feature>
<dbReference type="InterPro" id="IPR005829">
    <property type="entry name" value="Sugar_transporter_CS"/>
</dbReference>
<feature type="compositionally biased region" description="Basic and acidic residues" evidence="8">
    <location>
        <begin position="39"/>
        <end position="49"/>
    </location>
</feature>
<sequence length="524" mass="53131">MPASAPPVPCRAVPSRSAGGGTDRAGSSRGQRPGPDVPTSRELDGESHRRQPPSHAPTRDLSGRSRGAGEPRSPGPAVSAVRRKLVQSLDRPRRSGRSRASIRCGDRPGGGAAGQNRPVRSTSEAGPGGGRARSPLGRLLALGGLSTFGPLSLDLYLPALPRLTADLRTSEALAQLTMSLCMIGLAAGQLPAGPFSDRVGRRRPLLAGTALFAITSVSCALAPSVEVLLVVRLLNGMAGAIGLVVARAMVRDLYSGDAAARMFSLLMVVSGSAPVIAPLLGSQLLRVTDWRGVFVALGVIGLGLLLAASTLPETLPPERRHVGGFADTGRALRAVVHDRTLLAPALVLALGCCGMFVYIAMGSFVLQGGYGLSAQAYGVMFAVNATGIVLASRLSALLAGWIGPRRTLALAVAIAVAGAVALLAGVLLSRSVWAVLPPLFLVVASVGLIMPNATALALANQGRAAGTASAVLGLLQFALGALVPPLASLGGVTPVVMGTTILATAVAAALATVPVLRAGGRPSR</sequence>
<feature type="transmembrane region" description="Helical" evidence="9">
    <location>
        <begin position="340"/>
        <end position="361"/>
    </location>
</feature>
<dbReference type="PANTHER" id="PTHR23502">
    <property type="entry name" value="MAJOR FACILITATOR SUPERFAMILY"/>
    <property type="match status" value="1"/>
</dbReference>
<evidence type="ECO:0000256" key="1">
    <source>
        <dbReference type="ARBA" id="ARBA00004651"/>
    </source>
</evidence>
<keyword evidence="3" id="KW-0813">Transport</keyword>
<dbReference type="EMBL" id="JAAXLA010000008">
    <property type="protein sequence ID" value="NMH96939.1"/>
    <property type="molecule type" value="Genomic_DNA"/>
</dbReference>
<dbReference type="PROSITE" id="PS00216">
    <property type="entry name" value="SUGAR_TRANSPORT_1"/>
    <property type="match status" value="1"/>
</dbReference>
<dbReference type="InterPro" id="IPR004812">
    <property type="entry name" value="Efflux_drug-R_Bcr/CmlA"/>
</dbReference>
<comment type="subcellular location">
    <subcellularLocation>
        <location evidence="1">Cell membrane</location>
        <topology evidence="1">Multi-pass membrane protein</topology>
    </subcellularLocation>
</comment>
<feature type="transmembrane region" description="Helical" evidence="9">
    <location>
        <begin position="434"/>
        <end position="458"/>
    </location>
</feature>
<feature type="transmembrane region" description="Helical" evidence="9">
    <location>
        <begin position="495"/>
        <end position="516"/>
    </location>
</feature>
<dbReference type="PANTHER" id="PTHR23502:SF132">
    <property type="entry name" value="POLYAMINE TRANSPORTER 2-RELATED"/>
    <property type="match status" value="1"/>
</dbReference>
<dbReference type="Gene3D" id="1.20.1720.10">
    <property type="entry name" value="Multidrug resistance protein D"/>
    <property type="match status" value="1"/>
</dbReference>
<evidence type="ECO:0000313" key="12">
    <source>
        <dbReference type="Proteomes" id="UP000820669"/>
    </source>
</evidence>
<feature type="region of interest" description="Disordered" evidence="8">
    <location>
        <begin position="1"/>
        <end position="132"/>
    </location>
</feature>
<dbReference type="Pfam" id="PF07690">
    <property type="entry name" value="MFS_1"/>
    <property type="match status" value="1"/>
</dbReference>
<keyword evidence="5 9" id="KW-0812">Transmembrane</keyword>
<dbReference type="SUPFAM" id="SSF103473">
    <property type="entry name" value="MFS general substrate transporter"/>
    <property type="match status" value="1"/>
</dbReference>
<evidence type="ECO:0000256" key="2">
    <source>
        <dbReference type="ARBA" id="ARBA00006236"/>
    </source>
</evidence>
<organism evidence="11 12">
    <name type="scientific">Pseudonocardia acidicola</name>
    <dbReference type="NCBI Taxonomy" id="2724939"/>
    <lineage>
        <taxon>Bacteria</taxon>
        <taxon>Bacillati</taxon>
        <taxon>Actinomycetota</taxon>
        <taxon>Actinomycetes</taxon>
        <taxon>Pseudonocardiales</taxon>
        <taxon>Pseudonocardiaceae</taxon>
        <taxon>Pseudonocardia</taxon>
    </lineage>
</organism>
<feature type="transmembrane region" description="Helical" evidence="9">
    <location>
        <begin position="381"/>
        <end position="401"/>
    </location>
</feature>
<dbReference type="CDD" id="cd17320">
    <property type="entry name" value="MFS_MdfA_MDR_like"/>
    <property type="match status" value="1"/>
</dbReference>
<comment type="similarity">
    <text evidence="2">Belongs to the major facilitator superfamily. Bcr/CmlA family.</text>
</comment>
<name>A0ABX1S5T5_9PSEU</name>
<feature type="transmembrane region" description="Helical" evidence="9">
    <location>
        <begin position="408"/>
        <end position="428"/>
    </location>
</feature>
<feature type="transmembrane region" description="Helical" evidence="9">
    <location>
        <begin position="262"/>
        <end position="280"/>
    </location>
</feature>
<gene>
    <name evidence="11" type="ORF">HF526_06350</name>
</gene>
<reference evidence="11 12" key="1">
    <citation type="submission" date="2020-04" db="EMBL/GenBank/DDBJ databases">
        <authorList>
            <person name="Klaysubun C."/>
            <person name="Duangmal K."/>
            <person name="Lipun K."/>
        </authorList>
    </citation>
    <scope>NUCLEOTIDE SEQUENCE [LARGE SCALE GENOMIC DNA]</scope>
    <source>
        <strain evidence="11 12">K10HN5</strain>
    </source>
</reference>
<evidence type="ECO:0000256" key="7">
    <source>
        <dbReference type="ARBA" id="ARBA00023136"/>
    </source>
</evidence>
<feature type="transmembrane region" description="Helical" evidence="9">
    <location>
        <begin position="229"/>
        <end position="250"/>
    </location>
</feature>
<dbReference type="InterPro" id="IPR011701">
    <property type="entry name" value="MFS"/>
</dbReference>
<evidence type="ECO:0000256" key="3">
    <source>
        <dbReference type="ARBA" id="ARBA00022448"/>
    </source>
</evidence>
<keyword evidence="6 9" id="KW-1133">Transmembrane helix</keyword>
<keyword evidence="7 9" id="KW-0472">Membrane</keyword>
<protein>
    <submittedName>
        <fullName evidence="11">Bcr/CflA family efflux MFS transporter</fullName>
    </submittedName>
</protein>
<proteinExistence type="inferred from homology"/>
<keyword evidence="12" id="KW-1185">Reference proteome</keyword>
<comment type="caution">
    <text evidence="11">The sequence shown here is derived from an EMBL/GenBank/DDBJ whole genome shotgun (WGS) entry which is preliminary data.</text>
</comment>
<evidence type="ECO:0000256" key="6">
    <source>
        <dbReference type="ARBA" id="ARBA00022989"/>
    </source>
</evidence>
<feature type="transmembrane region" description="Helical" evidence="9">
    <location>
        <begin position="465"/>
        <end position="483"/>
    </location>
</feature>
<feature type="transmembrane region" description="Helical" evidence="9">
    <location>
        <begin position="204"/>
        <end position="223"/>
    </location>
</feature>
<evidence type="ECO:0000256" key="9">
    <source>
        <dbReference type="SAM" id="Phobius"/>
    </source>
</evidence>
<feature type="domain" description="Major facilitator superfamily (MFS) profile" evidence="10">
    <location>
        <begin position="138"/>
        <end position="523"/>
    </location>
</feature>
<evidence type="ECO:0000256" key="8">
    <source>
        <dbReference type="SAM" id="MobiDB-lite"/>
    </source>
</evidence>
<dbReference type="InterPro" id="IPR020846">
    <property type="entry name" value="MFS_dom"/>
</dbReference>
<evidence type="ECO:0000313" key="11">
    <source>
        <dbReference type="EMBL" id="NMH96939.1"/>
    </source>
</evidence>
<evidence type="ECO:0000259" key="10">
    <source>
        <dbReference type="PROSITE" id="PS50850"/>
    </source>
</evidence>
<dbReference type="PROSITE" id="PS50850">
    <property type="entry name" value="MFS"/>
    <property type="match status" value="1"/>
</dbReference>
<dbReference type="InterPro" id="IPR036259">
    <property type="entry name" value="MFS_trans_sf"/>
</dbReference>
<dbReference type="Proteomes" id="UP000820669">
    <property type="component" value="Unassembled WGS sequence"/>
</dbReference>
<dbReference type="NCBIfam" id="TIGR00710">
    <property type="entry name" value="efflux_Bcr_CflA"/>
    <property type="match status" value="1"/>
</dbReference>